<dbReference type="EMBL" id="CAXDID020000187">
    <property type="protein sequence ID" value="CAL6051170.1"/>
    <property type="molecule type" value="Genomic_DNA"/>
</dbReference>
<evidence type="ECO:0000256" key="2">
    <source>
        <dbReference type="ARBA" id="ARBA00022801"/>
    </source>
</evidence>
<dbReference type="CDD" id="cd16343">
    <property type="entry name" value="LMWPTP"/>
    <property type="match status" value="1"/>
</dbReference>
<dbReference type="InterPro" id="IPR017867">
    <property type="entry name" value="Tyr_phospatase_low_mol_wt"/>
</dbReference>
<evidence type="ECO:0000256" key="1">
    <source>
        <dbReference type="ARBA" id="ARBA00011063"/>
    </source>
</evidence>
<comment type="similarity">
    <text evidence="1">Belongs to the low molecular weight phosphotyrosine protein phosphatase family.</text>
</comment>
<dbReference type="Gene3D" id="3.40.50.2300">
    <property type="match status" value="1"/>
</dbReference>
<gene>
    <name evidence="5" type="ORF">HINF_LOCUS44240</name>
</gene>
<accession>A0ABP1K2V8</accession>
<dbReference type="PRINTS" id="PR00719">
    <property type="entry name" value="LMWPTPASE"/>
</dbReference>
<keyword evidence="6" id="KW-1185">Reference proteome</keyword>
<evidence type="ECO:0000256" key="3">
    <source>
        <dbReference type="ARBA" id="ARBA00022912"/>
    </source>
</evidence>
<keyword evidence="3" id="KW-0904">Protein phosphatase</keyword>
<evidence type="ECO:0000259" key="4">
    <source>
        <dbReference type="SMART" id="SM00226"/>
    </source>
</evidence>
<feature type="domain" description="Phosphotyrosine protein phosphatase I" evidence="4">
    <location>
        <begin position="6"/>
        <end position="159"/>
    </location>
</feature>
<evidence type="ECO:0000313" key="6">
    <source>
        <dbReference type="Proteomes" id="UP001642409"/>
    </source>
</evidence>
<dbReference type="InterPro" id="IPR023485">
    <property type="entry name" value="Ptyr_pPase"/>
</dbReference>
<proteinExistence type="inferred from homology"/>
<dbReference type="InterPro" id="IPR036196">
    <property type="entry name" value="Ptyr_pPase_sf"/>
</dbReference>
<organism evidence="5 6">
    <name type="scientific">Hexamita inflata</name>
    <dbReference type="NCBI Taxonomy" id="28002"/>
    <lineage>
        <taxon>Eukaryota</taxon>
        <taxon>Metamonada</taxon>
        <taxon>Diplomonadida</taxon>
        <taxon>Hexamitidae</taxon>
        <taxon>Hexamitinae</taxon>
        <taxon>Hexamita</taxon>
    </lineage>
</organism>
<protein>
    <submittedName>
        <fullName evidence="5">Low_molecular weight protein-tyrosine-phosphatase</fullName>
    </submittedName>
</protein>
<dbReference type="SUPFAM" id="SSF52788">
    <property type="entry name" value="Phosphotyrosine protein phosphatases I"/>
    <property type="match status" value="1"/>
</dbReference>
<evidence type="ECO:0000313" key="5">
    <source>
        <dbReference type="EMBL" id="CAL6051170.1"/>
    </source>
</evidence>
<comment type="caution">
    <text evidence="5">The sequence shown here is derived from an EMBL/GenBank/DDBJ whole genome shotgun (WGS) entry which is preliminary data.</text>
</comment>
<dbReference type="PANTHER" id="PTHR11717">
    <property type="entry name" value="LOW MOLECULAR WEIGHT PROTEIN TYROSINE PHOSPHATASE"/>
    <property type="match status" value="1"/>
</dbReference>
<dbReference type="SMART" id="SM00226">
    <property type="entry name" value="LMWPc"/>
    <property type="match status" value="1"/>
</dbReference>
<dbReference type="Proteomes" id="UP001642409">
    <property type="component" value="Unassembled WGS sequence"/>
</dbReference>
<reference evidence="5 6" key="1">
    <citation type="submission" date="2024-07" db="EMBL/GenBank/DDBJ databases">
        <authorList>
            <person name="Akdeniz Z."/>
        </authorList>
    </citation>
    <scope>NUCLEOTIDE SEQUENCE [LARGE SCALE GENOMIC DNA]</scope>
</reference>
<dbReference type="PANTHER" id="PTHR11717:SF7">
    <property type="entry name" value="LOW MOLECULAR WEIGHT PHOSPHOTYROSINE PROTEIN PHOSPHATASE"/>
    <property type="match status" value="1"/>
</dbReference>
<dbReference type="InterPro" id="IPR050438">
    <property type="entry name" value="LMW_PTPase"/>
</dbReference>
<keyword evidence="2" id="KW-0378">Hydrolase</keyword>
<name>A0ABP1K2V8_9EUKA</name>
<dbReference type="Pfam" id="PF01451">
    <property type="entry name" value="LMWPc"/>
    <property type="match status" value="1"/>
</dbReference>
<sequence>MKTKQTKILFVCLGNICRSPMAHGVMQYLVEKYECQNVFCKIDSCGMFGEAEGTQTHQRTILEIQNQLNYQFMKPSRNWSAKDYDEYDLILAMDKSNYFAILKQLGKQKISDNASKVKLFRDFDPKGKGNVMNPYGGEQIKYTQVFQIIERTCNNIIQSHVQIQDK</sequence>